<dbReference type="AlphaFoldDB" id="A0A8B0ST81"/>
<accession>A0A8B0ST81</accession>
<organism evidence="1">
    <name type="scientific">Klebsiella pneumoniae</name>
    <dbReference type="NCBI Taxonomy" id="573"/>
    <lineage>
        <taxon>Bacteria</taxon>
        <taxon>Pseudomonadati</taxon>
        <taxon>Pseudomonadota</taxon>
        <taxon>Gammaproteobacteria</taxon>
        <taxon>Enterobacterales</taxon>
        <taxon>Enterobacteriaceae</taxon>
        <taxon>Klebsiella/Raoultella group</taxon>
        <taxon>Klebsiella</taxon>
        <taxon>Klebsiella pneumoniae complex</taxon>
    </lineage>
</organism>
<sequence length="50" mass="5562">MGKELDLAASRLKAELMAISVLREEVSMAVRRKKRRRQLAAGCGITGVYQ</sequence>
<dbReference type="EMBL" id="MN956836">
    <property type="protein sequence ID" value="QTX13880.1"/>
    <property type="molecule type" value="Genomic_DNA"/>
</dbReference>
<protein>
    <submittedName>
        <fullName evidence="1">Uncharacterized protein</fullName>
    </submittedName>
</protein>
<proteinExistence type="predicted"/>
<reference evidence="1" key="1">
    <citation type="submission" date="2020-01" db="EMBL/GenBank/DDBJ databases">
        <authorList>
            <person name="Qin S."/>
        </authorList>
    </citation>
    <scope>NUCLEOTIDE SEQUENCE</scope>
    <source>
        <strain evidence="1">CVir17-16-YZ6g</strain>
        <plasmid evidence="1">p17-15-vir-like</plasmid>
    </source>
</reference>
<geneLocation type="plasmid" evidence="1">
    <name>p17-15-vir-like</name>
</geneLocation>
<keyword evidence="1" id="KW-0614">Plasmid</keyword>
<name>A0A8B0ST81_KLEPN</name>
<evidence type="ECO:0000313" key="1">
    <source>
        <dbReference type="EMBL" id="QTX13880.1"/>
    </source>
</evidence>